<dbReference type="PANTHER" id="PTHR33710">
    <property type="entry name" value="BNAC02G09200D PROTEIN"/>
    <property type="match status" value="1"/>
</dbReference>
<dbReference type="InterPro" id="IPR036691">
    <property type="entry name" value="Endo/exonu/phosph_ase_sf"/>
</dbReference>
<dbReference type="Gene3D" id="3.60.10.10">
    <property type="entry name" value="Endonuclease/exonuclease/phosphatase"/>
    <property type="match status" value="1"/>
</dbReference>
<dbReference type="PANTHER" id="PTHR33710:SF77">
    <property type="entry name" value="DNASE I-LIKE SUPERFAMILY PROTEIN"/>
    <property type="match status" value="1"/>
</dbReference>
<evidence type="ECO:0000313" key="2">
    <source>
        <dbReference type="EMBL" id="GMJ12502.1"/>
    </source>
</evidence>
<dbReference type="OrthoDB" id="1001523at2759"/>
<dbReference type="Proteomes" id="UP001165190">
    <property type="component" value="Unassembled WGS sequence"/>
</dbReference>
<gene>
    <name evidence="2" type="ORF">HRI_004919400</name>
</gene>
<dbReference type="SUPFAM" id="SSF56219">
    <property type="entry name" value="DNase I-like"/>
    <property type="match status" value="1"/>
</dbReference>
<sequence>MVKIMFWNVQGALDSEFNRYFQLFVRTQKPEVVAIMEPRISGSKADDFIRRSGFDSSFRVEAMGFSEGIWVLWKDTLQIDIVAVSDQFIHAICVDNLNNGRFYITFVYASPTRCIRQGVWAQLRALEPTDLSPWILGGDFNVISNASERSGGSQARSGVCARFTDFIFDAGFLDMGFHRPMYTWRRGNLAQRLDRCLCSSNWYSYFPISEVYHLQRLGSDHRPVLLNTDVVHSASCHTQPFRYIHAWSEHPDFANLVQRSWDDARTVVENISNFREDSRAWNWNVFGHIGKRKCLLLARIRGMERALETSRSDFLVSLEEDLKLELARVLD</sequence>
<dbReference type="InterPro" id="IPR005135">
    <property type="entry name" value="Endo/exonuclease/phosphatase"/>
</dbReference>
<proteinExistence type="predicted"/>
<dbReference type="Pfam" id="PF03372">
    <property type="entry name" value="Exo_endo_phos"/>
    <property type="match status" value="1"/>
</dbReference>
<protein>
    <recommendedName>
        <fullName evidence="1">Endonuclease/exonuclease/phosphatase domain-containing protein</fullName>
    </recommendedName>
</protein>
<name>A0A9W7JCF3_HIBTR</name>
<accession>A0A9W7JCF3</accession>
<evidence type="ECO:0000259" key="1">
    <source>
        <dbReference type="Pfam" id="PF03372"/>
    </source>
</evidence>
<dbReference type="AlphaFoldDB" id="A0A9W7JCF3"/>
<keyword evidence="3" id="KW-1185">Reference proteome</keyword>
<feature type="domain" description="Endonuclease/exonuclease/phosphatase" evidence="1">
    <location>
        <begin position="5"/>
        <end position="221"/>
    </location>
</feature>
<comment type="caution">
    <text evidence="2">The sequence shown here is derived from an EMBL/GenBank/DDBJ whole genome shotgun (WGS) entry which is preliminary data.</text>
</comment>
<evidence type="ECO:0000313" key="3">
    <source>
        <dbReference type="Proteomes" id="UP001165190"/>
    </source>
</evidence>
<reference evidence="2" key="1">
    <citation type="submission" date="2023-05" db="EMBL/GenBank/DDBJ databases">
        <title>Genome and transcriptome analyses reveal genes involved in the formation of fine ridges on petal epidermal cells in Hibiscus trionum.</title>
        <authorList>
            <person name="Koshimizu S."/>
            <person name="Masuda S."/>
            <person name="Ishii T."/>
            <person name="Shirasu K."/>
            <person name="Hoshino A."/>
            <person name="Arita M."/>
        </authorList>
    </citation>
    <scope>NUCLEOTIDE SEQUENCE</scope>
    <source>
        <strain evidence="2">Hamamatsu line</strain>
    </source>
</reference>
<dbReference type="GO" id="GO:0003824">
    <property type="term" value="F:catalytic activity"/>
    <property type="evidence" value="ECO:0007669"/>
    <property type="project" value="InterPro"/>
</dbReference>
<dbReference type="EMBL" id="BSYR01000064">
    <property type="protein sequence ID" value="GMJ12502.1"/>
    <property type="molecule type" value="Genomic_DNA"/>
</dbReference>
<organism evidence="2 3">
    <name type="scientific">Hibiscus trionum</name>
    <name type="common">Flower of an hour</name>
    <dbReference type="NCBI Taxonomy" id="183268"/>
    <lineage>
        <taxon>Eukaryota</taxon>
        <taxon>Viridiplantae</taxon>
        <taxon>Streptophyta</taxon>
        <taxon>Embryophyta</taxon>
        <taxon>Tracheophyta</taxon>
        <taxon>Spermatophyta</taxon>
        <taxon>Magnoliopsida</taxon>
        <taxon>eudicotyledons</taxon>
        <taxon>Gunneridae</taxon>
        <taxon>Pentapetalae</taxon>
        <taxon>rosids</taxon>
        <taxon>malvids</taxon>
        <taxon>Malvales</taxon>
        <taxon>Malvaceae</taxon>
        <taxon>Malvoideae</taxon>
        <taxon>Hibiscus</taxon>
    </lineage>
</organism>